<dbReference type="AlphaFoldDB" id="A0A699QZ15"/>
<dbReference type="EMBL" id="BKCJ011069159">
    <property type="protein sequence ID" value="GFC79163.1"/>
    <property type="molecule type" value="Genomic_DNA"/>
</dbReference>
<comment type="caution">
    <text evidence="1">The sequence shown here is derived from an EMBL/GenBank/DDBJ whole genome shotgun (WGS) entry which is preliminary data.</text>
</comment>
<gene>
    <name evidence="1" type="ORF">Tci_851133</name>
</gene>
<reference evidence="1" key="1">
    <citation type="journal article" date="2019" name="Sci. Rep.">
        <title>Draft genome of Tanacetum cinerariifolium, the natural source of mosquito coil.</title>
        <authorList>
            <person name="Yamashiro T."/>
            <person name="Shiraishi A."/>
            <person name="Satake H."/>
            <person name="Nakayama K."/>
        </authorList>
    </citation>
    <scope>NUCLEOTIDE SEQUENCE</scope>
</reference>
<sequence>MKEDEAIDTFTAKLTTLVNKAASLGHTIEDFVVVLKLLNAVPDKFLQIVASIEQYSELDEMLVEEEIGRLKTFEERIK</sequence>
<name>A0A699QZ15_TANCI</name>
<proteinExistence type="predicted"/>
<organism evidence="1">
    <name type="scientific">Tanacetum cinerariifolium</name>
    <name type="common">Dalmatian daisy</name>
    <name type="synonym">Chrysanthemum cinerariifolium</name>
    <dbReference type="NCBI Taxonomy" id="118510"/>
    <lineage>
        <taxon>Eukaryota</taxon>
        <taxon>Viridiplantae</taxon>
        <taxon>Streptophyta</taxon>
        <taxon>Embryophyta</taxon>
        <taxon>Tracheophyta</taxon>
        <taxon>Spermatophyta</taxon>
        <taxon>Magnoliopsida</taxon>
        <taxon>eudicotyledons</taxon>
        <taxon>Gunneridae</taxon>
        <taxon>Pentapetalae</taxon>
        <taxon>asterids</taxon>
        <taxon>campanulids</taxon>
        <taxon>Asterales</taxon>
        <taxon>Asteraceae</taxon>
        <taxon>Asteroideae</taxon>
        <taxon>Anthemideae</taxon>
        <taxon>Anthemidinae</taxon>
        <taxon>Tanacetum</taxon>
    </lineage>
</organism>
<protein>
    <submittedName>
        <fullName evidence="1">Zinc finger, CCHC-type</fullName>
    </submittedName>
</protein>
<feature type="non-terminal residue" evidence="1">
    <location>
        <position position="78"/>
    </location>
</feature>
<dbReference type="Pfam" id="PF14223">
    <property type="entry name" value="Retrotran_gag_2"/>
    <property type="match status" value="1"/>
</dbReference>
<accession>A0A699QZ15</accession>
<evidence type="ECO:0000313" key="1">
    <source>
        <dbReference type="EMBL" id="GFC79163.1"/>
    </source>
</evidence>